<name>M5UGR9_9BACT</name>
<dbReference type="AlphaFoldDB" id="M5UGR9"/>
<dbReference type="PATRIC" id="fig|1263870.3.peg.1625"/>
<proteinExistence type="predicted"/>
<sequence length="99" mass="11132">MRFTAEEWEQSRRVDVSAAVDDLTEGNQVTNFRFVVTSEDPRFASTGIPDSEVLIRETAIRPVIEKISAGEESSRLQITTLTVELDREVDHTEAVVHSN</sequence>
<keyword evidence="2" id="KW-1185">Reference proteome</keyword>
<reference evidence="1 2" key="1">
    <citation type="journal article" date="2013" name="Mar. Genomics">
        <title>Expression of sulfatases in Rhodopirellula baltica and the diversity of sulfatases in the genus Rhodopirellula.</title>
        <authorList>
            <person name="Wegner C.E."/>
            <person name="Richter-Heitmann T."/>
            <person name="Klindworth A."/>
            <person name="Klockow C."/>
            <person name="Richter M."/>
            <person name="Achstetter T."/>
            <person name="Glockner F.O."/>
            <person name="Harder J."/>
        </authorList>
    </citation>
    <scope>NUCLEOTIDE SEQUENCE [LARGE SCALE GENOMIC DNA]</scope>
    <source>
        <strain evidence="1 2">SM41</strain>
    </source>
</reference>
<dbReference type="Proteomes" id="UP000011885">
    <property type="component" value="Unassembled WGS sequence"/>
</dbReference>
<dbReference type="EMBL" id="ANOH01000114">
    <property type="protein sequence ID" value="EMI57046.1"/>
    <property type="molecule type" value="Genomic_DNA"/>
</dbReference>
<evidence type="ECO:0000313" key="2">
    <source>
        <dbReference type="Proteomes" id="UP000011885"/>
    </source>
</evidence>
<accession>M5UGR9</accession>
<comment type="caution">
    <text evidence="1">The sequence shown here is derived from an EMBL/GenBank/DDBJ whole genome shotgun (WGS) entry which is preliminary data.</text>
</comment>
<protein>
    <submittedName>
        <fullName evidence="1">Uncharacterized protein</fullName>
    </submittedName>
</protein>
<organism evidence="1 2">
    <name type="scientific">Rhodopirellula sallentina SM41</name>
    <dbReference type="NCBI Taxonomy" id="1263870"/>
    <lineage>
        <taxon>Bacteria</taxon>
        <taxon>Pseudomonadati</taxon>
        <taxon>Planctomycetota</taxon>
        <taxon>Planctomycetia</taxon>
        <taxon>Pirellulales</taxon>
        <taxon>Pirellulaceae</taxon>
        <taxon>Rhodopirellula</taxon>
    </lineage>
</organism>
<evidence type="ECO:0000313" key="1">
    <source>
        <dbReference type="EMBL" id="EMI57046.1"/>
    </source>
</evidence>
<gene>
    <name evidence="1" type="ORF">RSSM_01515</name>
</gene>